<dbReference type="EMBL" id="BMPD01000007">
    <property type="protein sequence ID" value="GGK78770.1"/>
    <property type="molecule type" value="Genomic_DNA"/>
</dbReference>
<reference evidence="2" key="2">
    <citation type="submission" date="2020-09" db="EMBL/GenBank/DDBJ databases">
        <authorList>
            <person name="Sun Q."/>
            <person name="Ohkuma M."/>
        </authorList>
    </citation>
    <scope>NUCLEOTIDE SEQUENCE</scope>
    <source>
        <strain evidence="2">JCM 19018</strain>
    </source>
</reference>
<gene>
    <name evidence="2" type="ORF">GCM10009067_33860</name>
</gene>
<reference evidence="2" key="1">
    <citation type="journal article" date="2014" name="Int. J. Syst. Evol. Microbiol.">
        <title>Complete genome sequence of Corynebacterium casei LMG S-19264T (=DSM 44701T), isolated from a smear-ripened cheese.</title>
        <authorList>
            <consortium name="US DOE Joint Genome Institute (JGI-PGF)"/>
            <person name="Walter F."/>
            <person name="Albersmeier A."/>
            <person name="Kalinowski J."/>
            <person name="Ruckert C."/>
        </authorList>
    </citation>
    <scope>NUCLEOTIDE SEQUENCE</scope>
    <source>
        <strain evidence="2">JCM 19018</strain>
    </source>
</reference>
<name>A0A830EV17_9EURY</name>
<evidence type="ECO:0000313" key="3">
    <source>
        <dbReference type="Proteomes" id="UP000614221"/>
    </source>
</evidence>
<comment type="caution">
    <text evidence="2">The sequence shown here is derived from an EMBL/GenBank/DDBJ whole genome shotgun (WGS) entry which is preliminary data.</text>
</comment>
<protein>
    <submittedName>
        <fullName evidence="2">Uncharacterized protein</fullName>
    </submittedName>
</protein>
<dbReference type="Proteomes" id="UP000614221">
    <property type="component" value="Unassembled WGS sequence"/>
</dbReference>
<proteinExistence type="predicted"/>
<organism evidence="2 3">
    <name type="scientific">Haloarcula sebkhae</name>
    <dbReference type="NCBI Taxonomy" id="932660"/>
    <lineage>
        <taxon>Archaea</taxon>
        <taxon>Methanobacteriati</taxon>
        <taxon>Methanobacteriota</taxon>
        <taxon>Stenosarchaea group</taxon>
        <taxon>Halobacteria</taxon>
        <taxon>Halobacteriales</taxon>
        <taxon>Haloarculaceae</taxon>
        <taxon>Haloarcula</taxon>
    </lineage>
</organism>
<dbReference type="AlphaFoldDB" id="A0A830EV17"/>
<accession>A0A830EV17</accession>
<evidence type="ECO:0000313" key="2">
    <source>
        <dbReference type="EMBL" id="GGK78770.1"/>
    </source>
</evidence>
<sequence length="48" mass="5235">MQTATTADFANVDNDDDGLSNAHEQELSTDPNDSDTDGNELYTDCQHC</sequence>
<evidence type="ECO:0000256" key="1">
    <source>
        <dbReference type="SAM" id="MobiDB-lite"/>
    </source>
</evidence>
<feature type="region of interest" description="Disordered" evidence="1">
    <location>
        <begin position="1"/>
        <end position="48"/>
    </location>
</feature>